<dbReference type="EMBL" id="CACVBM020001618">
    <property type="protein sequence ID" value="CAA7055972.1"/>
    <property type="molecule type" value="Genomic_DNA"/>
</dbReference>
<sequence>MDEKHVYAVDEDGECFAFSTSECKFEAVDGRRESNVENRHDWLIGIGVGALICRGIGGKILWRMPDDLEWKEVKGLEELQQQHPGLEIIKLCPYSVERLAIFWEARPQGILELWFAELTLVGRMDGEVWEVNGNIEWSGPVLSDSSYTGLNLLCAGSLYL</sequence>
<dbReference type="OrthoDB" id="1104711at2759"/>
<comment type="caution">
    <text evidence="1">The sequence shown here is derived from an EMBL/GenBank/DDBJ whole genome shotgun (WGS) entry which is preliminary data.</text>
</comment>
<dbReference type="Proteomes" id="UP000467841">
    <property type="component" value="Unassembled WGS sequence"/>
</dbReference>
<evidence type="ECO:0000313" key="1">
    <source>
        <dbReference type="EMBL" id="CAA7055972.1"/>
    </source>
</evidence>
<name>A0A6D2KRR3_9BRAS</name>
<gene>
    <name evidence="1" type="ORF">MERR_LOCUS43208</name>
</gene>
<accession>A0A6D2KRR3</accession>
<dbReference type="AlphaFoldDB" id="A0A6D2KRR3"/>
<reference evidence="1" key="1">
    <citation type="submission" date="2020-01" db="EMBL/GenBank/DDBJ databases">
        <authorList>
            <person name="Mishra B."/>
        </authorList>
    </citation>
    <scope>NUCLEOTIDE SEQUENCE [LARGE SCALE GENOMIC DNA]</scope>
</reference>
<proteinExistence type="predicted"/>
<keyword evidence="2" id="KW-1185">Reference proteome</keyword>
<protein>
    <recommendedName>
        <fullName evidence="3">F-box associated domain-containing protein</fullName>
    </recommendedName>
</protein>
<evidence type="ECO:0008006" key="3">
    <source>
        <dbReference type="Google" id="ProtNLM"/>
    </source>
</evidence>
<organism evidence="1 2">
    <name type="scientific">Microthlaspi erraticum</name>
    <dbReference type="NCBI Taxonomy" id="1685480"/>
    <lineage>
        <taxon>Eukaryota</taxon>
        <taxon>Viridiplantae</taxon>
        <taxon>Streptophyta</taxon>
        <taxon>Embryophyta</taxon>
        <taxon>Tracheophyta</taxon>
        <taxon>Spermatophyta</taxon>
        <taxon>Magnoliopsida</taxon>
        <taxon>eudicotyledons</taxon>
        <taxon>Gunneridae</taxon>
        <taxon>Pentapetalae</taxon>
        <taxon>rosids</taxon>
        <taxon>malvids</taxon>
        <taxon>Brassicales</taxon>
        <taxon>Brassicaceae</taxon>
        <taxon>Coluteocarpeae</taxon>
        <taxon>Microthlaspi</taxon>
    </lineage>
</organism>
<evidence type="ECO:0000313" key="2">
    <source>
        <dbReference type="Proteomes" id="UP000467841"/>
    </source>
</evidence>